<dbReference type="Proteomes" id="UP000294419">
    <property type="component" value="Chromosome"/>
</dbReference>
<protein>
    <submittedName>
        <fullName evidence="1">Uncharacterized protein</fullName>
    </submittedName>
</protein>
<organism evidence="1 2">
    <name type="scientific">Chryseobacterium salivictor</name>
    <dbReference type="NCBI Taxonomy" id="2547600"/>
    <lineage>
        <taxon>Bacteria</taxon>
        <taxon>Pseudomonadati</taxon>
        <taxon>Bacteroidota</taxon>
        <taxon>Flavobacteriia</taxon>
        <taxon>Flavobacteriales</taxon>
        <taxon>Weeksellaceae</taxon>
        <taxon>Chryseobacterium group</taxon>
        <taxon>Chryseobacterium</taxon>
    </lineage>
</organism>
<evidence type="ECO:0000313" key="1">
    <source>
        <dbReference type="EMBL" id="QBO57578.1"/>
    </source>
</evidence>
<dbReference type="EMBL" id="CP037954">
    <property type="protein sequence ID" value="QBO57578.1"/>
    <property type="molecule type" value="Genomic_DNA"/>
</dbReference>
<dbReference type="KEGG" id="csal:NBC122_00743"/>
<reference evidence="1 2" key="1">
    <citation type="submission" date="2019-03" db="EMBL/GenBank/DDBJ databases">
        <authorList>
            <person name="Kim H."/>
            <person name="Yu S.-M."/>
        </authorList>
    </citation>
    <scope>NUCLEOTIDE SEQUENCE [LARGE SCALE GENOMIC DNA]</scope>
    <source>
        <strain evidence="1 2">NBC122</strain>
    </source>
</reference>
<evidence type="ECO:0000313" key="2">
    <source>
        <dbReference type="Proteomes" id="UP000294419"/>
    </source>
</evidence>
<dbReference type="AlphaFoldDB" id="A0A4P6ZDI3"/>
<sequence length="40" mass="4581">MVFYFLKSAVSVILNFIEFLKNINDSFHGFLSNGQENHCG</sequence>
<accession>A0A4P6ZDI3</accession>
<name>A0A4P6ZDI3_9FLAO</name>
<gene>
    <name evidence="1" type="ORF">NBC122_00743</name>
</gene>
<proteinExistence type="predicted"/>
<keyword evidence="2" id="KW-1185">Reference proteome</keyword>